<proteinExistence type="predicted"/>
<comment type="caution">
    <text evidence="2">The sequence shown here is derived from an EMBL/GenBank/DDBJ whole genome shotgun (WGS) entry which is preliminary data.</text>
</comment>
<dbReference type="Proteomes" id="UP001218188">
    <property type="component" value="Unassembled WGS sequence"/>
</dbReference>
<feature type="compositionally biased region" description="Basic and acidic residues" evidence="1">
    <location>
        <begin position="151"/>
        <end position="160"/>
    </location>
</feature>
<feature type="compositionally biased region" description="Basic and acidic residues" evidence="1">
    <location>
        <begin position="230"/>
        <end position="242"/>
    </location>
</feature>
<organism evidence="2 3">
    <name type="scientific">Mycena alexandri</name>
    <dbReference type="NCBI Taxonomy" id="1745969"/>
    <lineage>
        <taxon>Eukaryota</taxon>
        <taxon>Fungi</taxon>
        <taxon>Dikarya</taxon>
        <taxon>Basidiomycota</taxon>
        <taxon>Agaricomycotina</taxon>
        <taxon>Agaricomycetes</taxon>
        <taxon>Agaricomycetidae</taxon>
        <taxon>Agaricales</taxon>
        <taxon>Marasmiineae</taxon>
        <taxon>Mycenaceae</taxon>
        <taxon>Mycena</taxon>
    </lineage>
</organism>
<evidence type="ECO:0000256" key="1">
    <source>
        <dbReference type="SAM" id="MobiDB-lite"/>
    </source>
</evidence>
<reference evidence="2" key="1">
    <citation type="submission" date="2023-03" db="EMBL/GenBank/DDBJ databases">
        <title>Massive genome expansion in bonnet fungi (Mycena s.s.) driven by repeated elements and novel gene families across ecological guilds.</title>
        <authorList>
            <consortium name="Lawrence Berkeley National Laboratory"/>
            <person name="Harder C.B."/>
            <person name="Miyauchi S."/>
            <person name="Viragh M."/>
            <person name="Kuo A."/>
            <person name="Thoen E."/>
            <person name="Andreopoulos B."/>
            <person name="Lu D."/>
            <person name="Skrede I."/>
            <person name="Drula E."/>
            <person name="Henrissat B."/>
            <person name="Morin E."/>
            <person name="Kohler A."/>
            <person name="Barry K."/>
            <person name="LaButti K."/>
            <person name="Morin E."/>
            <person name="Salamov A."/>
            <person name="Lipzen A."/>
            <person name="Mereny Z."/>
            <person name="Hegedus B."/>
            <person name="Baldrian P."/>
            <person name="Stursova M."/>
            <person name="Weitz H."/>
            <person name="Taylor A."/>
            <person name="Grigoriev I.V."/>
            <person name="Nagy L.G."/>
            <person name="Martin F."/>
            <person name="Kauserud H."/>
        </authorList>
    </citation>
    <scope>NUCLEOTIDE SEQUENCE</scope>
    <source>
        <strain evidence="2">CBHHK200</strain>
    </source>
</reference>
<feature type="compositionally biased region" description="Low complexity" evidence="1">
    <location>
        <begin position="163"/>
        <end position="174"/>
    </location>
</feature>
<sequence length="256" mass="26850">MSAALSKSAKKGSTPRNALRQRNYAITCEGIIIVFKTVVSGSLFIITGDGKQKCIELKVDAASVGQPVIAGADRPRDINVTATIRTLDVDGGPVRKEEEVEVKIEEWDEVEGEIVTSNQGAPSAATAPRAPIPAPESSTQKRVFKPSASETSKKDVDPKATKASAPLASGSLAATHSKPPTAKAAAMSPKPARTRSRGSANDGVPAAAALPPARLSPKKRGASEIDSESDDSRKRVRVEAKPLRSPRKTRASQNAV</sequence>
<evidence type="ECO:0000313" key="3">
    <source>
        <dbReference type="Proteomes" id="UP001218188"/>
    </source>
</evidence>
<dbReference type="AlphaFoldDB" id="A0AAD6SFX3"/>
<gene>
    <name evidence="2" type="ORF">C8F04DRAFT_100245</name>
</gene>
<accession>A0AAD6SFX3</accession>
<evidence type="ECO:0000313" key="2">
    <source>
        <dbReference type="EMBL" id="KAJ7026923.1"/>
    </source>
</evidence>
<name>A0AAD6SFX3_9AGAR</name>
<keyword evidence="3" id="KW-1185">Reference proteome</keyword>
<dbReference type="EMBL" id="JARJCM010000131">
    <property type="protein sequence ID" value="KAJ7026923.1"/>
    <property type="molecule type" value="Genomic_DNA"/>
</dbReference>
<protein>
    <submittedName>
        <fullName evidence="2">Uncharacterized protein</fullName>
    </submittedName>
</protein>
<feature type="region of interest" description="Disordered" evidence="1">
    <location>
        <begin position="114"/>
        <end position="256"/>
    </location>
</feature>